<protein>
    <recommendedName>
        <fullName evidence="4">DUF2085 domain-containing protein</fullName>
    </recommendedName>
</protein>
<keyword evidence="1" id="KW-0472">Membrane</keyword>
<dbReference type="OrthoDB" id="9810176at2"/>
<sequence>MRIAKALSFLSFIPCHRLPSRSIYLNGKQIPLCARCMAILLGYLMLPALFLMPLPFLVGVLLQVPMLADGFTQYKKWRESTNWLRVVTGLLSGVGQGVIVVSVVNFLVESLS</sequence>
<keyword evidence="1" id="KW-1133">Transmembrane helix</keyword>
<accession>A0A0K9YNN4</accession>
<feature type="transmembrane region" description="Helical" evidence="1">
    <location>
        <begin position="41"/>
        <end position="62"/>
    </location>
</feature>
<feature type="transmembrane region" description="Helical" evidence="1">
    <location>
        <begin position="83"/>
        <end position="108"/>
    </location>
</feature>
<comment type="caution">
    <text evidence="2">The sequence shown here is derived from an EMBL/GenBank/DDBJ whole genome shotgun (WGS) entry which is preliminary data.</text>
</comment>
<evidence type="ECO:0000313" key="3">
    <source>
        <dbReference type="Proteomes" id="UP000036834"/>
    </source>
</evidence>
<proteinExistence type="predicted"/>
<dbReference type="AlphaFoldDB" id="A0A0K9YNN4"/>
<organism evidence="2 3">
    <name type="scientific">Brevibacillus reuszeri</name>
    <dbReference type="NCBI Taxonomy" id="54915"/>
    <lineage>
        <taxon>Bacteria</taxon>
        <taxon>Bacillati</taxon>
        <taxon>Bacillota</taxon>
        <taxon>Bacilli</taxon>
        <taxon>Bacillales</taxon>
        <taxon>Paenibacillaceae</taxon>
        <taxon>Brevibacillus</taxon>
    </lineage>
</organism>
<dbReference type="Proteomes" id="UP000036834">
    <property type="component" value="Unassembled WGS sequence"/>
</dbReference>
<dbReference type="RefSeq" id="WP_049739299.1">
    <property type="nucleotide sequence ID" value="NZ_BJON01000032.1"/>
</dbReference>
<dbReference type="PATRIC" id="fig|54915.3.peg.2062"/>
<dbReference type="EMBL" id="LGIQ01000009">
    <property type="protein sequence ID" value="KNB70329.1"/>
    <property type="molecule type" value="Genomic_DNA"/>
</dbReference>
<evidence type="ECO:0000256" key="1">
    <source>
        <dbReference type="SAM" id="Phobius"/>
    </source>
</evidence>
<gene>
    <name evidence="2" type="ORF">ADS79_15315</name>
</gene>
<name>A0A0K9YNN4_9BACL</name>
<keyword evidence="1" id="KW-0812">Transmembrane</keyword>
<evidence type="ECO:0008006" key="4">
    <source>
        <dbReference type="Google" id="ProtNLM"/>
    </source>
</evidence>
<dbReference type="Pfam" id="PF09858">
    <property type="entry name" value="DUF2085"/>
    <property type="match status" value="1"/>
</dbReference>
<evidence type="ECO:0000313" key="2">
    <source>
        <dbReference type="EMBL" id="KNB70329.1"/>
    </source>
</evidence>
<reference evidence="3" key="1">
    <citation type="submission" date="2015-07" db="EMBL/GenBank/DDBJ databases">
        <title>Genome sequencing project for genomic taxonomy and phylogenomics of Bacillus-like bacteria.</title>
        <authorList>
            <person name="Liu B."/>
            <person name="Wang J."/>
            <person name="Zhu Y."/>
            <person name="Liu G."/>
            <person name="Chen Q."/>
            <person name="Chen Z."/>
            <person name="Lan J."/>
            <person name="Che J."/>
            <person name="Ge C."/>
            <person name="Shi H."/>
            <person name="Pan Z."/>
            <person name="Liu X."/>
        </authorList>
    </citation>
    <scope>NUCLEOTIDE SEQUENCE [LARGE SCALE GENOMIC DNA]</scope>
    <source>
        <strain evidence="3">DSM 9887</strain>
    </source>
</reference>
<dbReference type="InterPro" id="IPR019206">
    <property type="entry name" value="DUF2085_TM"/>
</dbReference>